<feature type="compositionally biased region" description="Basic residues" evidence="3">
    <location>
        <begin position="278"/>
        <end position="292"/>
    </location>
</feature>
<feature type="compositionally biased region" description="Basic and acidic residues" evidence="3">
    <location>
        <begin position="161"/>
        <end position="170"/>
    </location>
</feature>
<dbReference type="GeneID" id="81430673"/>
<dbReference type="PANTHER" id="PTHR23236:SF12">
    <property type="entry name" value="EUKARYOTIC INITIATION FACTOR 4B-RELATED"/>
    <property type="match status" value="1"/>
</dbReference>
<dbReference type="PROSITE" id="PS50102">
    <property type="entry name" value="RRM"/>
    <property type="match status" value="2"/>
</dbReference>
<reference evidence="5" key="2">
    <citation type="journal article" date="2023" name="IMA Fungus">
        <title>Comparative genomic study of the Penicillium genus elucidates a diverse pangenome and 15 lateral gene transfer events.</title>
        <authorList>
            <person name="Petersen C."/>
            <person name="Sorensen T."/>
            <person name="Nielsen M.R."/>
            <person name="Sondergaard T.E."/>
            <person name="Sorensen J.L."/>
            <person name="Fitzpatrick D.A."/>
            <person name="Frisvad J.C."/>
            <person name="Nielsen K.L."/>
        </authorList>
    </citation>
    <scope>NUCLEOTIDE SEQUENCE</scope>
    <source>
        <strain evidence="5">IBT 26290</strain>
    </source>
</reference>
<proteinExistence type="predicted"/>
<dbReference type="RefSeq" id="XP_056539203.1">
    <property type="nucleotide sequence ID" value="XM_056691497.1"/>
</dbReference>
<dbReference type="AlphaFoldDB" id="A0A9W9HQ93"/>
<keyword evidence="1 2" id="KW-0694">RNA-binding</keyword>
<feature type="compositionally biased region" description="Acidic residues" evidence="3">
    <location>
        <begin position="253"/>
        <end position="273"/>
    </location>
</feature>
<dbReference type="InterPro" id="IPR035979">
    <property type="entry name" value="RBD_domain_sf"/>
</dbReference>
<dbReference type="SMART" id="SM00360">
    <property type="entry name" value="RRM"/>
    <property type="match status" value="2"/>
</dbReference>
<comment type="caution">
    <text evidence="5">The sequence shown here is derived from an EMBL/GenBank/DDBJ whole genome shotgun (WGS) entry which is preliminary data.</text>
</comment>
<dbReference type="InterPro" id="IPR000504">
    <property type="entry name" value="RRM_dom"/>
</dbReference>
<feature type="compositionally biased region" description="Basic and acidic residues" evidence="3">
    <location>
        <begin position="356"/>
        <end position="368"/>
    </location>
</feature>
<feature type="region of interest" description="Disordered" evidence="3">
    <location>
        <begin position="251"/>
        <end position="386"/>
    </location>
</feature>
<evidence type="ECO:0000256" key="2">
    <source>
        <dbReference type="PROSITE-ProRule" id="PRU00176"/>
    </source>
</evidence>
<evidence type="ECO:0000313" key="6">
    <source>
        <dbReference type="Proteomes" id="UP001149163"/>
    </source>
</evidence>
<evidence type="ECO:0000313" key="5">
    <source>
        <dbReference type="EMBL" id="KAJ5152895.1"/>
    </source>
</evidence>
<accession>A0A9W9HQ93</accession>
<gene>
    <name evidence="5" type="ORF">N7482_009373</name>
</gene>
<sequence>MTSTEVADSGQKKRKLQDGPELEIDISAPEPQSKKALRKAKKSKQTDGDAADTDKPKPDKPESKDATDSQAKRSDYGVWVGNLSFNTTKDDLREFFMSNCSFSDDTITRVHMPKGAERFGRPQNKGFAYVDFSTQTALDAALGLSEQLVAGRRVLIKNAKSFEGRPEKSDQGNAATSAKPGHPPSRRIFVGNLSFDVTKESLEEHFGRCGTVANVHMATFQDTGKCKGYAWVEFEEIESAESAVKGFVMVKEDESEAEEEEQPSDSSDSDGEEEEKKKKPKKKSKKSKKPSQHRVWVNQLMGRRMRMEFAEDASTRYKKRFGKDGEGKKNGQPAITEDNGSEPSEERPRVRKQRRPSIDESRYTKETVQRLSGAIVEGQGKKVTFD</sequence>
<feature type="domain" description="RRM" evidence="4">
    <location>
        <begin position="186"/>
        <end position="312"/>
    </location>
</feature>
<dbReference type="EMBL" id="JAPQKN010000007">
    <property type="protein sequence ID" value="KAJ5152895.1"/>
    <property type="molecule type" value="Genomic_DNA"/>
</dbReference>
<feature type="region of interest" description="Disordered" evidence="3">
    <location>
        <begin position="161"/>
        <end position="188"/>
    </location>
</feature>
<dbReference type="Proteomes" id="UP001149163">
    <property type="component" value="Unassembled WGS sequence"/>
</dbReference>
<dbReference type="InterPro" id="IPR012677">
    <property type="entry name" value="Nucleotide-bd_a/b_plait_sf"/>
</dbReference>
<keyword evidence="6" id="KW-1185">Reference proteome</keyword>
<feature type="domain" description="RRM" evidence="4">
    <location>
        <begin position="76"/>
        <end position="161"/>
    </location>
</feature>
<dbReference type="Gene3D" id="3.30.70.330">
    <property type="match status" value="2"/>
</dbReference>
<dbReference type="Pfam" id="PF00076">
    <property type="entry name" value="RRM_1"/>
    <property type="match status" value="2"/>
</dbReference>
<protein>
    <recommendedName>
        <fullName evidence="4">RRM domain-containing protein</fullName>
    </recommendedName>
</protein>
<dbReference type="SUPFAM" id="SSF54928">
    <property type="entry name" value="RNA-binding domain, RBD"/>
    <property type="match status" value="1"/>
</dbReference>
<dbReference type="OrthoDB" id="1875751at2759"/>
<dbReference type="PANTHER" id="PTHR23236">
    <property type="entry name" value="EUKARYOTIC TRANSLATION INITIATION FACTOR 4B/4H"/>
    <property type="match status" value="1"/>
</dbReference>
<feature type="compositionally biased region" description="Basic and acidic residues" evidence="3">
    <location>
        <begin position="44"/>
        <end position="72"/>
    </location>
</feature>
<evidence type="ECO:0000256" key="3">
    <source>
        <dbReference type="SAM" id="MobiDB-lite"/>
    </source>
</evidence>
<evidence type="ECO:0000259" key="4">
    <source>
        <dbReference type="PROSITE" id="PS50102"/>
    </source>
</evidence>
<feature type="compositionally biased region" description="Basic and acidic residues" evidence="3">
    <location>
        <begin position="305"/>
        <end position="315"/>
    </location>
</feature>
<feature type="region of interest" description="Disordered" evidence="3">
    <location>
        <begin position="1"/>
        <end position="72"/>
    </location>
</feature>
<organism evidence="5 6">
    <name type="scientific">Penicillium canariense</name>
    <dbReference type="NCBI Taxonomy" id="189055"/>
    <lineage>
        <taxon>Eukaryota</taxon>
        <taxon>Fungi</taxon>
        <taxon>Dikarya</taxon>
        <taxon>Ascomycota</taxon>
        <taxon>Pezizomycotina</taxon>
        <taxon>Eurotiomycetes</taxon>
        <taxon>Eurotiomycetidae</taxon>
        <taxon>Eurotiales</taxon>
        <taxon>Aspergillaceae</taxon>
        <taxon>Penicillium</taxon>
    </lineage>
</organism>
<dbReference type="GO" id="GO:0008143">
    <property type="term" value="F:poly(A) binding"/>
    <property type="evidence" value="ECO:0007669"/>
    <property type="project" value="TreeGrafter"/>
</dbReference>
<evidence type="ECO:0000256" key="1">
    <source>
        <dbReference type="ARBA" id="ARBA00022884"/>
    </source>
</evidence>
<reference evidence="5" key="1">
    <citation type="submission" date="2022-11" db="EMBL/GenBank/DDBJ databases">
        <authorList>
            <person name="Petersen C."/>
        </authorList>
    </citation>
    <scope>NUCLEOTIDE SEQUENCE</scope>
    <source>
        <strain evidence="5">IBT 26290</strain>
    </source>
</reference>
<name>A0A9W9HQ93_9EURO</name>